<dbReference type="SUPFAM" id="SSF51206">
    <property type="entry name" value="cAMP-binding domain-like"/>
    <property type="match status" value="1"/>
</dbReference>
<dbReference type="CDD" id="cd00038">
    <property type="entry name" value="CAP_ED"/>
    <property type="match status" value="1"/>
</dbReference>
<organism evidence="2">
    <name type="scientific">Flavobacterium sp. CFS9</name>
    <dbReference type="NCBI Taxonomy" id="3143118"/>
    <lineage>
        <taxon>Bacteria</taxon>
        <taxon>Pseudomonadati</taxon>
        <taxon>Bacteroidota</taxon>
        <taxon>Flavobacteriia</taxon>
        <taxon>Flavobacteriales</taxon>
        <taxon>Flavobacteriaceae</taxon>
        <taxon>Flavobacterium</taxon>
    </lineage>
</organism>
<dbReference type="Pfam" id="PF00027">
    <property type="entry name" value="cNMP_binding"/>
    <property type="match status" value="1"/>
</dbReference>
<dbReference type="InterPro" id="IPR000595">
    <property type="entry name" value="cNMP-bd_dom"/>
</dbReference>
<dbReference type="InterPro" id="IPR014710">
    <property type="entry name" value="RmlC-like_jellyroll"/>
</dbReference>
<dbReference type="Gene3D" id="2.60.120.10">
    <property type="entry name" value="Jelly Rolls"/>
    <property type="match status" value="1"/>
</dbReference>
<dbReference type="AlphaFoldDB" id="A0AAT9H6M6"/>
<sequence>MNNTNPLIQQFKKYGALSSSVEMAIEQKTKVFTKKKNDHFLKQGQLLTSYFVVKKGVFRAYINRNEKEINVWFGEENQIFGAIMPMYANKPSPEYIQFLEDSEVYAIAVDDLEILYEQYPELNRIGRKIAEELCVILEDRITSLHTESATERYQSLMEQQPSLVQRINLGHIASFLRVTQETLSRIRKR</sequence>
<dbReference type="PROSITE" id="PS50042">
    <property type="entry name" value="CNMP_BINDING_3"/>
    <property type="match status" value="1"/>
</dbReference>
<reference evidence="2" key="1">
    <citation type="submission" date="2024-05" db="EMBL/GenBank/DDBJ databases">
        <title>Whole-Genome Sequence of CFS9, a Potential Fish Probiotic Isolated from the Body Surface of Silurus asotus.</title>
        <authorList>
            <person name="Kojima M."/>
            <person name="Tobioka K."/>
            <person name="Yokota K."/>
            <person name="Nakatani H."/>
            <person name="Hori K."/>
            <person name="Tamaru Y."/>
            <person name="Okazaki F."/>
        </authorList>
    </citation>
    <scope>NUCLEOTIDE SEQUENCE</scope>
    <source>
        <strain evidence="2">CFS9</strain>
    </source>
</reference>
<dbReference type="RefSeq" id="WP_369616158.1">
    <property type="nucleotide sequence ID" value="NZ_AP031573.1"/>
</dbReference>
<dbReference type="InterPro" id="IPR018490">
    <property type="entry name" value="cNMP-bd_dom_sf"/>
</dbReference>
<evidence type="ECO:0000313" key="2">
    <source>
        <dbReference type="EMBL" id="BFM45154.1"/>
    </source>
</evidence>
<proteinExistence type="predicted"/>
<gene>
    <name evidence="2" type="ORF">CFS9_37950</name>
</gene>
<evidence type="ECO:0000259" key="1">
    <source>
        <dbReference type="PROSITE" id="PS50042"/>
    </source>
</evidence>
<protein>
    <submittedName>
        <fullName evidence="2">Crp/Fnr family transcriptional regulator</fullName>
    </submittedName>
</protein>
<accession>A0AAT9H6M6</accession>
<dbReference type="EMBL" id="AP031573">
    <property type="protein sequence ID" value="BFM45154.1"/>
    <property type="molecule type" value="Genomic_DNA"/>
</dbReference>
<name>A0AAT9H6M6_9FLAO</name>
<feature type="domain" description="Cyclic nucleotide-binding" evidence="1">
    <location>
        <begin position="32"/>
        <end position="107"/>
    </location>
</feature>